<keyword evidence="2" id="KW-1185">Reference proteome</keyword>
<evidence type="ECO:0000313" key="1">
    <source>
        <dbReference type="EMBL" id="CAK1590385.1"/>
    </source>
</evidence>
<organism evidence="1 2">
    <name type="scientific">Parnassius mnemosyne</name>
    <name type="common">clouded apollo</name>
    <dbReference type="NCBI Taxonomy" id="213953"/>
    <lineage>
        <taxon>Eukaryota</taxon>
        <taxon>Metazoa</taxon>
        <taxon>Ecdysozoa</taxon>
        <taxon>Arthropoda</taxon>
        <taxon>Hexapoda</taxon>
        <taxon>Insecta</taxon>
        <taxon>Pterygota</taxon>
        <taxon>Neoptera</taxon>
        <taxon>Endopterygota</taxon>
        <taxon>Lepidoptera</taxon>
        <taxon>Glossata</taxon>
        <taxon>Ditrysia</taxon>
        <taxon>Papilionoidea</taxon>
        <taxon>Papilionidae</taxon>
        <taxon>Parnassiinae</taxon>
        <taxon>Parnassini</taxon>
        <taxon>Parnassius</taxon>
        <taxon>Driopa</taxon>
    </lineage>
</organism>
<dbReference type="Proteomes" id="UP001314205">
    <property type="component" value="Unassembled WGS sequence"/>
</dbReference>
<dbReference type="PANTHER" id="PTHR16246:SF2">
    <property type="entry name" value="HOST CELL FACTOR C1 REGULATOR 1"/>
    <property type="match status" value="1"/>
</dbReference>
<proteinExistence type="predicted"/>
<dbReference type="EMBL" id="CAVLGL010000085">
    <property type="protein sequence ID" value="CAK1590385.1"/>
    <property type="molecule type" value="Genomic_DNA"/>
</dbReference>
<gene>
    <name evidence="1" type="ORF">PARMNEM_LOCUS10757</name>
</gene>
<name>A0AAV1L612_9NEOP</name>
<dbReference type="PANTHER" id="PTHR16246">
    <property type="entry name" value="HOST CELL FACTOR C1 REGULATOR 1"/>
    <property type="match status" value="1"/>
</dbReference>
<accession>A0AAV1L612</accession>
<dbReference type="InterPro" id="IPR029195">
    <property type="entry name" value="HCFC1R1"/>
</dbReference>
<protein>
    <submittedName>
        <fullName evidence="1">Uncharacterized protein</fullName>
    </submittedName>
</protein>
<evidence type="ECO:0000313" key="2">
    <source>
        <dbReference type="Proteomes" id="UP001314205"/>
    </source>
</evidence>
<reference evidence="1 2" key="1">
    <citation type="submission" date="2023-11" db="EMBL/GenBank/DDBJ databases">
        <authorList>
            <person name="Hedman E."/>
            <person name="Englund M."/>
            <person name="Stromberg M."/>
            <person name="Nyberg Akerstrom W."/>
            <person name="Nylinder S."/>
            <person name="Jareborg N."/>
            <person name="Kallberg Y."/>
            <person name="Kronander E."/>
        </authorList>
    </citation>
    <scope>NUCLEOTIDE SEQUENCE [LARGE SCALE GENOMIC DNA]</scope>
</reference>
<comment type="caution">
    <text evidence="1">The sequence shown here is derived from an EMBL/GenBank/DDBJ whole genome shotgun (WGS) entry which is preliminary data.</text>
</comment>
<sequence>MDVYKYPPYQYGQSDELAKQMFAQQALSSGQPYNRTVQEPHAMPIPSSAPWNVHGVSWGMPSPPQLVQFTAQTPLEPKSTSVLHCKRKSLDIEPVIPAKQLITEEKMAAHLSGLHISSEYTAHSLATPADENMDLGMETATSISEKLKGHKIVLSEELKKLQGEPLLPASLIERLEKPHMSLVVWKPKENILEKIKEVEEKPQEEQKRRNGVLVSDLSVSGMEVEM</sequence>
<dbReference type="AlphaFoldDB" id="A0AAV1L612"/>